<dbReference type="InterPro" id="IPR017871">
    <property type="entry name" value="ABC_transporter-like_CS"/>
</dbReference>
<evidence type="ECO:0000313" key="9">
    <source>
        <dbReference type="Proteomes" id="UP000055014"/>
    </source>
</evidence>
<dbReference type="PATRIC" id="fig|1236046.5.peg.307"/>
<keyword evidence="1" id="KW-0813">Transport</keyword>
<dbReference type="PROSITE" id="PS00211">
    <property type="entry name" value="ABC_TRANSPORTER_1"/>
    <property type="match status" value="1"/>
</dbReference>
<name>A0A117LUG5_9BACT</name>
<sequence length="253" mass="27640">MIEALNLTRSFGSLIAVDQLNLNIPSGEIYGFLGPNGAGKTTTIKMLTGVIAPSSGKIKIAGLDIERSKLEIKRLISVVPDEPKMYDNLKGVEFVKFIIDIYRLPPKETMSKLMDIADAFKIDYLGKYIGDYSHGMKQKLMVAIALMREPAVIFLDEPTVGLDASSAGKLKAWLRNMADKGTTVFMTTHVLEVAEKMCDRIGIIDSGRLIAEGTLSALREDFGSVESTLEELFLDITGDSSIEALAKSLQEGM</sequence>
<accession>A0A117LUG5</accession>
<evidence type="ECO:0000256" key="3">
    <source>
        <dbReference type="ARBA" id="ARBA00022840"/>
    </source>
</evidence>
<proteinExistence type="predicted"/>
<evidence type="ECO:0000313" key="8">
    <source>
        <dbReference type="Proteomes" id="UP000054260"/>
    </source>
</evidence>
<evidence type="ECO:0000256" key="1">
    <source>
        <dbReference type="ARBA" id="ARBA00022448"/>
    </source>
</evidence>
<dbReference type="PROSITE" id="PS50893">
    <property type="entry name" value="ABC_TRANSPORTER_2"/>
    <property type="match status" value="1"/>
</dbReference>
<keyword evidence="3" id="KW-0067">ATP-binding</keyword>
<organism evidence="6 8">
    <name type="scientific">Mesotoga infera</name>
    <dbReference type="NCBI Taxonomy" id="1236046"/>
    <lineage>
        <taxon>Bacteria</taxon>
        <taxon>Thermotogati</taxon>
        <taxon>Thermotogota</taxon>
        <taxon>Thermotogae</taxon>
        <taxon>Kosmotogales</taxon>
        <taxon>Kosmotogaceae</taxon>
        <taxon>Mesotoga</taxon>
    </lineage>
</organism>
<evidence type="ECO:0000259" key="4">
    <source>
        <dbReference type="PROSITE" id="PS50893"/>
    </source>
</evidence>
<reference evidence="6" key="1">
    <citation type="journal article" date="2015" name="MBio">
        <title>Genome-resolved metagenomic analysis reveals roles for candidate phyla and other microbial community members in biogeochemical transformations in oil reservoirs.</title>
        <authorList>
            <person name="Hu P."/>
            <person name="Tom L."/>
            <person name="Singh A."/>
            <person name="Thomas B.C."/>
            <person name="Baker B.J."/>
            <person name="Piceno Y.M."/>
            <person name="Andersen G.L."/>
            <person name="Banfield J.F."/>
        </authorList>
    </citation>
    <scope>NUCLEOTIDE SEQUENCE [LARGE SCALE GENOMIC DNA]</scope>
    <source>
        <strain evidence="6">46_47</strain>
        <strain evidence="7">46_70</strain>
    </source>
</reference>
<dbReference type="InterPro" id="IPR027417">
    <property type="entry name" value="P-loop_NTPase"/>
</dbReference>
<dbReference type="CDD" id="cd03230">
    <property type="entry name" value="ABC_DR_subfamily_A"/>
    <property type="match status" value="1"/>
</dbReference>
<dbReference type="EMBL" id="LGGH01000037">
    <property type="protein sequence ID" value="KUK68111.1"/>
    <property type="molecule type" value="Genomic_DNA"/>
</dbReference>
<feature type="domain" description="ABC transporter" evidence="4">
    <location>
        <begin position="2"/>
        <end position="231"/>
    </location>
</feature>
<reference evidence="8 9" key="2">
    <citation type="journal article" date="2015" name="MBio">
        <title>Genome-Resolved Metagenomic Analysis Reveals Roles for Candidate Phyla and Other Microbial Community Members in Biogeochemical Transformations in Oil Reservoirs.</title>
        <authorList>
            <person name="Hu P."/>
            <person name="Tom L."/>
            <person name="Singh A."/>
            <person name="Thomas B.C."/>
            <person name="Baker B.J."/>
            <person name="Piceno Y.M."/>
            <person name="Andersen G.L."/>
            <person name="Banfield J.F."/>
        </authorList>
    </citation>
    <scope>NUCLEOTIDE SEQUENCE [LARGE SCALE GENOMIC DNA]</scope>
</reference>
<dbReference type="InterPro" id="IPR003439">
    <property type="entry name" value="ABC_transporter-like_ATP-bd"/>
</dbReference>
<dbReference type="Gene3D" id="3.40.50.300">
    <property type="entry name" value="P-loop containing nucleotide triphosphate hydrolases"/>
    <property type="match status" value="1"/>
</dbReference>
<evidence type="ECO:0000313" key="5">
    <source>
        <dbReference type="EMBL" id="HCO69332.1"/>
    </source>
</evidence>
<dbReference type="Proteomes" id="UP000055014">
    <property type="component" value="Unassembled WGS sequence"/>
</dbReference>
<comment type="caution">
    <text evidence="6">The sequence shown here is derived from an EMBL/GenBank/DDBJ whole genome shotgun (WGS) entry which is preliminary data.</text>
</comment>
<dbReference type="GO" id="GO:0005524">
    <property type="term" value="F:ATP binding"/>
    <property type="evidence" value="ECO:0007669"/>
    <property type="project" value="UniProtKB-KW"/>
</dbReference>
<dbReference type="Pfam" id="PF00005">
    <property type="entry name" value="ABC_tran"/>
    <property type="match status" value="1"/>
</dbReference>
<dbReference type="SMART" id="SM00382">
    <property type="entry name" value="AAA"/>
    <property type="match status" value="1"/>
</dbReference>
<dbReference type="SUPFAM" id="SSF52540">
    <property type="entry name" value="P-loop containing nucleoside triphosphate hydrolases"/>
    <property type="match status" value="1"/>
</dbReference>
<evidence type="ECO:0000313" key="7">
    <source>
        <dbReference type="EMBL" id="KUK90051.1"/>
    </source>
</evidence>
<dbReference type="PANTHER" id="PTHR42939">
    <property type="entry name" value="ABC TRANSPORTER ATP-BINDING PROTEIN ALBC-RELATED"/>
    <property type="match status" value="1"/>
</dbReference>
<dbReference type="AlphaFoldDB" id="A0A117LUG5"/>
<dbReference type="Proteomes" id="UP000264215">
    <property type="component" value="Unassembled WGS sequence"/>
</dbReference>
<evidence type="ECO:0000313" key="6">
    <source>
        <dbReference type="EMBL" id="KUK68111.1"/>
    </source>
</evidence>
<dbReference type="EMBL" id="LGGW01000054">
    <property type="protein sequence ID" value="KUK90051.1"/>
    <property type="molecule type" value="Genomic_DNA"/>
</dbReference>
<dbReference type="InterPro" id="IPR003593">
    <property type="entry name" value="AAA+_ATPase"/>
</dbReference>
<dbReference type="InterPro" id="IPR051782">
    <property type="entry name" value="ABC_Transporter_VariousFunc"/>
</dbReference>
<dbReference type="EMBL" id="DQBS01000048">
    <property type="protein sequence ID" value="HCO69332.1"/>
    <property type="molecule type" value="Genomic_DNA"/>
</dbReference>
<evidence type="ECO:0000256" key="2">
    <source>
        <dbReference type="ARBA" id="ARBA00022741"/>
    </source>
</evidence>
<dbReference type="Proteomes" id="UP000054260">
    <property type="component" value="Unassembled WGS sequence"/>
</dbReference>
<protein>
    <submittedName>
        <fullName evidence="5">ABC transporter</fullName>
    </submittedName>
    <submittedName>
        <fullName evidence="6">ABC-type multidrug transport system, ATPase component</fullName>
    </submittedName>
</protein>
<dbReference type="GO" id="GO:0016887">
    <property type="term" value="F:ATP hydrolysis activity"/>
    <property type="evidence" value="ECO:0007669"/>
    <property type="project" value="InterPro"/>
</dbReference>
<evidence type="ECO:0000313" key="10">
    <source>
        <dbReference type="Proteomes" id="UP000264215"/>
    </source>
</evidence>
<gene>
    <name evidence="5" type="ORF">DIT26_01895</name>
    <name evidence="6" type="ORF">XD86_0390</name>
    <name evidence="7" type="ORF">XE02_0723</name>
</gene>
<dbReference type="PANTHER" id="PTHR42939:SF1">
    <property type="entry name" value="ABC TRANSPORTER ATP-BINDING PROTEIN ALBC-RELATED"/>
    <property type="match status" value="1"/>
</dbReference>
<keyword evidence="2" id="KW-0547">Nucleotide-binding</keyword>
<reference evidence="5 10" key="3">
    <citation type="journal article" date="2018" name="Nat. Biotechnol.">
        <title>A standardized bacterial taxonomy based on genome phylogeny substantially revises the tree of life.</title>
        <authorList>
            <person name="Parks D.H."/>
            <person name="Chuvochina M."/>
            <person name="Waite D.W."/>
            <person name="Rinke C."/>
            <person name="Skarshewski A."/>
            <person name="Chaumeil P.A."/>
            <person name="Hugenholtz P."/>
        </authorList>
    </citation>
    <scope>NUCLEOTIDE SEQUENCE [LARGE SCALE GENOMIC DNA]</scope>
    <source>
        <strain evidence="5">UBA9905</strain>
    </source>
</reference>